<gene>
    <name evidence="7" type="ORF">A8C56_06970</name>
</gene>
<dbReference type="PANTHER" id="PTHR30250:SF11">
    <property type="entry name" value="O-ANTIGEN TRANSPORTER-RELATED"/>
    <property type="match status" value="1"/>
</dbReference>
<accession>A0A1A9I2F4</accession>
<feature type="transmembrane region" description="Helical" evidence="6">
    <location>
        <begin position="349"/>
        <end position="366"/>
    </location>
</feature>
<feature type="transmembrane region" description="Helical" evidence="6">
    <location>
        <begin position="288"/>
        <end position="309"/>
    </location>
</feature>
<feature type="transmembrane region" description="Helical" evidence="6">
    <location>
        <begin position="411"/>
        <end position="433"/>
    </location>
</feature>
<evidence type="ECO:0000256" key="1">
    <source>
        <dbReference type="ARBA" id="ARBA00004651"/>
    </source>
</evidence>
<proteinExistence type="predicted"/>
<dbReference type="KEGG" id="nia:A8C56_06970"/>
<protein>
    <submittedName>
        <fullName evidence="7">Uncharacterized protein</fullName>
    </submittedName>
</protein>
<keyword evidence="4 6" id="KW-1133">Transmembrane helix</keyword>
<comment type="subcellular location">
    <subcellularLocation>
        <location evidence="1">Cell membrane</location>
        <topology evidence="1">Multi-pass membrane protein</topology>
    </subcellularLocation>
</comment>
<keyword evidence="2" id="KW-1003">Cell membrane</keyword>
<feature type="transmembrane region" description="Helical" evidence="6">
    <location>
        <begin position="180"/>
        <end position="199"/>
    </location>
</feature>
<feature type="transmembrane region" description="Helical" evidence="6">
    <location>
        <begin position="140"/>
        <end position="159"/>
    </location>
</feature>
<evidence type="ECO:0000256" key="5">
    <source>
        <dbReference type="ARBA" id="ARBA00023136"/>
    </source>
</evidence>
<evidence type="ECO:0000256" key="3">
    <source>
        <dbReference type="ARBA" id="ARBA00022692"/>
    </source>
</evidence>
<dbReference type="PANTHER" id="PTHR30250">
    <property type="entry name" value="PST FAMILY PREDICTED COLANIC ACID TRANSPORTER"/>
    <property type="match status" value="1"/>
</dbReference>
<name>A0A1A9I2F4_9BACT</name>
<feature type="transmembrane region" description="Helical" evidence="6">
    <location>
        <begin position="58"/>
        <end position="77"/>
    </location>
</feature>
<reference evidence="7 8" key="1">
    <citation type="submission" date="2016-05" db="EMBL/GenBank/DDBJ databases">
        <title>Niabella ginsenosidivorans BS26 whole genome sequencing.</title>
        <authorList>
            <person name="Im W.T."/>
            <person name="Siddiqi M.Z."/>
        </authorList>
    </citation>
    <scope>NUCLEOTIDE SEQUENCE [LARGE SCALE GENOMIC DNA]</scope>
    <source>
        <strain evidence="7 8">BS26</strain>
    </source>
</reference>
<evidence type="ECO:0000313" key="7">
    <source>
        <dbReference type="EMBL" id="ANH80754.1"/>
    </source>
</evidence>
<dbReference type="GO" id="GO:0005886">
    <property type="term" value="C:plasma membrane"/>
    <property type="evidence" value="ECO:0007669"/>
    <property type="project" value="UniProtKB-SubCell"/>
</dbReference>
<evidence type="ECO:0000256" key="6">
    <source>
        <dbReference type="SAM" id="Phobius"/>
    </source>
</evidence>
<dbReference type="EMBL" id="CP015772">
    <property type="protein sequence ID" value="ANH80754.1"/>
    <property type="molecule type" value="Genomic_DNA"/>
</dbReference>
<evidence type="ECO:0000313" key="8">
    <source>
        <dbReference type="Proteomes" id="UP000077667"/>
    </source>
</evidence>
<keyword evidence="3 6" id="KW-0812">Transmembrane</keyword>
<dbReference type="AlphaFoldDB" id="A0A1A9I2F4"/>
<evidence type="ECO:0000256" key="2">
    <source>
        <dbReference type="ARBA" id="ARBA00022475"/>
    </source>
</evidence>
<feature type="transmembrane region" description="Helical" evidence="6">
    <location>
        <begin position="19"/>
        <end position="38"/>
    </location>
</feature>
<keyword evidence="5 6" id="KW-0472">Membrane</keyword>
<feature type="transmembrane region" description="Helical" evidence="6">
    <location>
        <begin position="83"/>
        <end position="104"/>
    </location>
</feature>
<dbReference type="InterPro" id="IPR050833">
    <property type="entry name" value="Poly_Biosynth_Transport"/>
</dbReference>
<feature type="transmembrane region" description="Helical" evidence="6">
    <location>
        <begin position="321"/>
        <end position="343"/>
    </location>
</feature>
<sequence length="440" mass="50162">MCFLAHNLKIDDYGAYQRFWVQLSVFNIITTWGLHLSLPVFSPEQIIDFMVCINKRQWTIISILTLISGAVFGILQWNQHIHFFVAMIVLMASAVAMVFEAILLSLKKFRFVIVVNFLYALSFLAIHLIVLKGGWHLDKLVILLASLLVLKNSITAVFLRKWMAKSGKKDTSEAEYKKHIPFFFQMYTYAVLTATAVWLDKFLISLLLKNEETAIYVNGTYDIPFLPLVFTAVGSAALMSLTNTTDYKLVAQTIYNNGRLLSCIAFPLFFYLFFFSREIIVFLFSEKYLASVGIFLFSILVIPVRANIHTTGLQYLKRGDIINYGALMDIVLAVILMPLLYFWIGLKGIALAFVISTYVQSAYYTYKSSKYLHTPVYKFIPFINWSGKLLLALLVMYFVKQAITPDLGLLTQLLLGAFFLVALSLALICFDAIHLKRKLS</sequence>
<keyword evidence="8" id="KW-1185">Reference proteome</keyword>
<organism evidence="7 8">
    <name type="scientific">Niabella ginsenosidivorans</name>
    <dbReference type="NCBI Taxonomy" id="1176587"/>
    <lineage>
        <taxon>Bacteria</taxon>
        <taxon>Pseudomonadati</taxon>
        <taxon>Bacteroidota</taxon>
        <taxon>Chitinophagia</taxon>
        <taxon>Chitinophagales</taxon>
        <taxon>Chitinophagaceae</taxon>
        <taxon>Niabella</taxon>
    </lineage>
</organism>
<dbReference type="Proteomes" id="UP000077667">
    <property type="component" value="Chromosome"/>
</dbReference>
<feature type="transmembrane region" description="Helical" evidence="6">
    <location>
        <begin position="260"/>
        <end position="282"/>
    </location>
</feature>
<evidence type="ECO:0000256" key="4">
    <source>
        <dbReference type="ARBA" id="ARBA00022989"/>
    </source>
</evidence>
<feature type="transmembrane region" description="Helical" evidence="6">
    <location>
        <begin position="378"/>
        <end position="399"/>
    </location>
</feature>
<feature type="transmembrane region" description="Helical" evidence="6">
    <location>
        <begin position="219"/>
        <end position="239"/>
    </location>
</feature>
<dbReference type="STRING" id="1176587.A8C56_06970"/>
<feature type="transmembrane region" description="Helical" evidence="6">
    <location>
        <begin position="111"/>
        <end position="134"/>
    </location>
</feature>